<dbReference type="AlphaFoldDB" id="A0A0M0F491"/>
<evidence type="ECO:0000256" key="1">
    <source>
        <dbReference type="ARBA" id="ARBA00004370"/>
    </source>
</evidence>
<dbReference type="PANTHER" id="PTHR23427:SF2">
    <property type="entry name" value="SURFEIT LOCUS PROTEIN 1"/>
    <property type="match status" value="1"/>
</dbReference>
<feature type="compositionally biased region" description="Pro residues" evidence="7">
    <location>
        <begin position="8"/>
        <end position="17"/>
    </location>
</feature>
<evidence type="ECO:0000256" key="4">
    <source>
        <dbReference type="ARBA" id="ARBA00022989"/>
    </source>
</evidence>
<dbReference type="Proteomes" id="UP000037387">
    <property type="component" value="Unassembled WGS sequence"/>
</dbReference>
<evidence type="ECO:0000256" key="3">
    <source>
        <dbReference type="ARBA" id="ARBA00022692"/>
    </source>
</evidence>
<sequence length="352" mass="37353">MTQTAPSSPAPGAPAGPTPERATADAHQPRTPRQWVTLAVGVLVLVALCLVAGRWQWNRYVAREAEIERIETNYASEPVPVDAVLDGPGATLDEADLWRPVTLVGRYETDATVLLRNRPVGGSPGFHVLVPFVTNPTSSAPDGLVVVVDRGFVPLGSDAVTPGDVPAPPEGEVAATVTLRGDEPPSGRDAPDGQVQAISTDQVLAAGPDGAAWAEGRTVGAYGQLRTEVPPADETLEALPKPDTDPGSHLSYAFQWAVFAIGAVAGFWLLVRRDRRDARGEETTLTAGDLLAAQDPDAARARREPRSRRPSAEDEEDALIDAQLGSHPGPPTGRADETSSERDLQRERPPLR</sequence>
<protein>
    <recommendedName>
        <fullName evidence="6">SURF1-like protein</fullName>
    </recommendedName>
</protein>
<keyword evidence="5 6" id="KW-0472">Membrane</keyword>
<feature type="transmembrane region" description="Helical" evidence="6">
    <location>
        <begin position="35"/>
        <end position="57"/>
    </location>
</feature>
<dbReference type="GO" id="GO:0005886">
    <property type="term" value="C:plasma membrane"/>
    <property type="evidence" value="ECO:0007669"/>
    <property type="project" value="UniProtKB-SubCell"/>
</dbReference>
<comment type="similarity">
    <text evidence="2 6">Belongs to the SURF1 family.</text>
</comment>
<comment type="caution">
    <text evidence="8">The sequence shown here is derived from an EMBL/GenBank/DDBJ whole genome shotgun (WGS) entry which is preliminary data.</text>
</comment>
<evidence type="ECO:0000256" key="5">
    <source>
        <dbReference type="ARBA" id="ARBA00023136"/>
    </source>
</evidence>
<dbReference type="Pfam" id="PF02104">
    <property type="entry name" value="SURF1"/>
    <property type="match status" value="1"/>
</dbReference>
<dbReference type="InterPro" id="IPR045214">
    <property type="entry name" value="Surf1/Surf4"/>
</dbReference>
<dbReference type="PROSITE" id="PS50895">
    <property type="entry name" value="SURF1"/>
    <property type="match status" value="1"/>
</dbReference>
<dbReference type="InterPro" id="IPR002994">
    <property type="entry name" value="Surf1/Shy1"/>
</dbReference>
<keyword evidence="9" id="KW-1185">Reference proteome</keyword>
<feature type="region of interest" description="Disordered" evidence="7">
    <location>
        <begin position="280"/>
        <end position="352"/>
    </location>
</feature>
<keyword evidence="6" id="KW-1003">Cell membrane</keyword>
<keyword evidence="3 6" id="KW-0812">Transmembrane</keyword>
<keyword evidence="4 6" id="KW-1133">Transmembrane helix</keyword>
<organism evidence="8 9">
    <name type="scientific">Cellulosimicrobium cellulans F16</name>
    <dbReference type="NCBI Taxonomy" id="1350482"/>
    <lineage>
        <taxon>Bacteria</taxon>
        <taxon>Bacillati</taxon>
        <taxon>Actinomycetota</taxon>
        <taxon>Actinomycetes</taxon>
        <taxon>Micrococcales</taxon>
        <taxon>Promicromonosporaceae</taxon>
        <taxon>Cellulosimicrobium</taxon>
    </lineage>
</organism>
<evidence type="ECO:0000313" key="8">
    <source>
        <dbReference type="EMBL" id="KON72323.1"/>
    </source>
</evidence>
<reference evidence="8 9" key="1">
    <citation type="journal article" date="2015" name="Sci. Rep.">
        <title>Functional and structural properties of a novel cellulosome-like multienzyme complex: efficient glycoside hydrolysis of water-insoluble 7-xylosyl-10-deacetylpaclitaxel.</title>
        <authorList>
            <person name="Dou T.Y."/>
            <person name="Luan H.W."/>
            <person name="Ge G.B."/>
            <person name="Dong M.M."/>
            <person name="Zou H.F."/>
            <person name="He Y.Q."/>
            <person name="Cui P."/>
            <person name="Wang J.Y."/>
            <person name="Hao D.C."/>
            <person name="Yang S.L."/>
            <person name="Yang L."/>
        </authorList>
    </citation>
    <scope>NUCLEOTIDE SEQUENCE [LARGE SCALE GENOMIC DNA]</scope>
    <source>
        <strain evidence="8 9">F16</strain>
    </source>
</reference>
<accession>A0A0M0F491</accession>
<feature type="transmembrane region" description="Helical" evidence="6">
    <location>
        <begin position="252"/>
        <end position="271"/>
    </location>
</feature>
<proteinExistence type="inferred from homology"/>
<dbReference type="PANTHER" id="PTHR23427">
    <property type="entry name" value="SURFEIT LOCUS PROTEIN"/>
    <property type="match status" value="1"/>
</dbReference>
<evidence type="ECO:0000256" key="6">
    <source>
        <dbReference type="RuleBase" id="RU363076"/>
    </source>
</evidence>
<feature type="compositionally biased region" description="Basic and acidic residues" evidence="7">
    <location>
        <begin position="334"/>
        <end position="352"/>
    </location>
</feature>
<evidence type="ECO:0000256" key="7">
    <source>
        <dbReference type="SAM" id="MobiDB-lite"/>
    </source>
</evidence>
<name>A0A0M0F491_CELCE</name>
<dbReference type="CDD" id="cd06662">
    <property type="entry name" value="SURF1"/>
    <property type="match status" value="1"/>
</dbReference>
<evidence type="ECO:0000256" key="2">
    <source>
        <dbReference type="ARBA" id="ARBA00007165"/>
    </source>
</evidence>
<comment type="subcellular location">
    <subcellularLocation>
        <location evidence="6">Cell membrane</location>
        <topology evidence="6">Multi-pass membrane protein</topology>
    </subcellularLocation>
    <subcellularLocation>
        <location evidence="1">Membrane</location>
    </subcellularLocation>
</comment>
<dbReference type="PATRIC" id="fig|1350482.3.peg.3380"/>
<dbReference type="EMBL" id="ATNL01000012">
    <property type="protein sequence ID" value="KON72323.1"/>
    <property type="molecule type" value="Genomic_DNA"/>
</dbReference>
<feature type="region of interest" description="Disordered" evidence="7">
    <location>
        <begin position="1"/>
        <end position="30"/>
    </location>
</feature>
<evidence type="ECO:0000313" key="9">
    <source>
        <dbReference type="Proteomes" id="UP000037387"/>
    </source>
</evidence>
<gene>
    <name evidence="8" type="ORF">M768_15235</name>
</gene>
<dbReference type="RefSeq" id="WP_082380004.1">
    <property type="nucleotide sequence ID" value="NZ_KQ435293.1"/>
</dbReference>